<dbReference type="CDD" id="cd00303">
    <property type="entry name" value="retropepsin_like"/>
    <property type="match status" value="1"/>
</dbReference>
<dbReference type="SMART" id="SM00343">
    <property type="entry name" value="ZnF_C2HC"/>
    <property type="match status" value="3"/>
</dbReference>
<keyword evidence="1" id="KW-0862">Zinc</keyword>
<feature type="compositionally biased region" description="Polar residues" evidence="2">
    <location>
        <begin position="762"/>
        <end position="784"/>
    </location>
</feature>
<dbReference type="Pfam" id="PF00098">
    <property type="entry name" value="zf-CCHC"/>
    <property type="match status" value="1"/>
</dbReference>
<dbReference type="GO" id="GO:0003676">
    <property type="term" value="F:nucleic acid binding"/>
    <property type="evidence" value="ECO:0007669"/>
    <property type="project" value="InterPro"/>
</dbReference>
<feature type="compositionally biased region" description="Acidic residues" evidence="2">
    <location>
        <begin position="906"/>
        <end position="915"/>
    </location>
</feature>
<feature type="region of interest" description="Disordered" evidence="2">
    <location>
        <begin position="903"/>
        <end position="923"/>
    </location>
</feature>
<comment type="caution">
    <text evidence="4">The sequence shown here is derived from an EMBL/GenBank/DDBJ whole genome shotgun (WGS) entry which is preliminary data.</text>
</comment>
<dbReference type="EMBL" id="JABANP010000003">
    <property type="protein sequence ID" value="KAF4697445.1"/>
    <property type="molecule type" value="Genomic_DNA"/>
</dbReference>
<feature type="compositionally biased region" description="Low complexity" evidence="2">
    <location>
        <begin position="486"/>
        <end position="504"/>
    </location>
</feature>
<feature type="compositionally biased region" description="Acidic residues" evidence="2">
    <location>
        <begin position="823"/>
        <end position="832"/>
    </location>
</feature>
<feature type="compositionally biased region" description="Basic and acidic residues" evidence="2">
    <location>
        <begin position="343"/>
        <end position="369"/>
    </location>
</feature>
<dbReference type="OrthoDB" id="3863715at2759"/>
<name>A0A7J6PMT1_PEROL</name>
<feature type="region of interest" description="Disordered" evidence="2">
    <location>
        <begin position="467"/>
        <end position="505"/>
    </location>
</feature>
<feature type="compositionally biased region" description="Acidic residues" evidence="2">
    <location>
        <begin position="1161"/>
        <end position="1174"/>
    </location>
</feature>
<feature type="region of interest" description="Disordered" evidence="2">
    <location>
        <begin position="823"/>
        <end position="844"/>
    </location>
</feature>
<dbReference type="PROSITE" id="PS50158">
    <property type="entry name" value="ZF_CCHC"/>
    <property type="match status" value="1"/>
</dbReference>
<feature type="region of interest" description="Disordered" evidence="2">
    <location>
        <begin position="758"/>
        <end position="784"/>
    </location>
</feature>
<evidence type="ECO:0000259" key="3">
    <source>
        <dbReference type="PROSITE" id="PS50158"/>
    </source>
</evidence>
<dbReference type="Gene3D" id="4.10.60.10">
    <property type="entry name" value="Zinc finger, CCHC-type"/>
    <property type="match status" value="1"/>
</dbReference>
<feature type="compositionally biased region" description="Polar residues" evidence="2">
    <location>
        <begin position="50"/>
        <end position="65"/>
    </location>
</feature>
<evidence type="ECO:0000256" key="2">
    <source>
        <dbReference type="SAM" id="MobiDB-lite"/>
    </source>
</evidence>
<organism evidence="4 5">
    <name type="scientific">Perkinsus olseni</name>
    <name type="common">Perkinsus atlanticus</name>
    <dbReference type="NCBI Taxonomy" id="32597"/>
    <lineage>
        <taxon>Eukaryota</taxon>
        <taxon>Sar</taxon>
        <taxon>Alveolata</taxon>
        <taxon>Perkinsozoa</taxon>
        <taxon>Perkinsea</taxon>
        <taxon>Perkinsida</taxon>
        <taxon>Perkinsidae</taxon>
        <taxon>Perkinsus</taxon>
    </lineage>
</organism>
<feature type="region of interest" description="Disordered" evidence="2">
    <location>
        <begin position="155"/>
        <end position="176"/>
    </location>
</feature>
<dbReference type="Gene3D" id="2.40.70.10">
    <property type="entry name" value="Acid Proteases"/>
    <property type="match status" value="1"/>
</dbReference>
<feature type="compositionally biased region" description="Basic and acidic residues" evidence="2">
    <location>
        <begin position="12"/>
        <end position="30"/>
    </location>
</feature>
<feature type="compositionally biased region" description="Pro residues" evidence="2">
    <location>
        <begin position="37"/>
        <end position="49"/>
    </location>
</feature>
<feature type="region of interest" description="Disordered" evidence="2">
    <location>
        <begin position="1100"/>
        <end position="1201"/>
    </location>
</feature>
<dbReference type="GO" id="GO:0008270">
    <property type="term" value="F:zinc ion binding"/>
    <property type="evidence" value="ECO:0007669"/>
    <property type="project" value="UniProtKB-KW"/>
</dbReference>
<gene>
    <name evidence="4" type="ORF">FOZ60_007530</name>
</gene>
<feature type="compositionally biased region" description="Acidic residues" evidence="2">
    <location>
        <begin position="850"/>
        <end position="860"/>
    </location>
</feature>
<dbReference type="InterPro" id="IPR021109">
    <property type="entry name" value="Peptidase_aspartic_dom_sf"/>
</dbReference>
<dbReference type="SUPFAM" id="SSF50630">
    <property type="entry name" value="Acid proteases"/>
    <property type="match status" value="1"/>
</dbReference>
<dbReference type="Proteomes" id="UP000541610">
    <property type="component" value="Unassembled WGS sequence"/>
</dbReference>
<evidence type="ECO:0000256" key="1">
    <source>
        <dbReference type="PROSITE-ProRule" id="PRU00047"/>
    </source>
</evidence>
<keyword evidence="1" id="KW-0479">Metal-binding</keyword>
<feature type="compositionally biased region" description="Acidic residues" evidence="2">
    <location>
        <begin position="795"/>
        <end position="804"/>
    </location>
</feature>
<keyword evidence="1" id="KW-0863">Zinc-finger</keyword>
<accession>A0A7J6PMT1</accession>
<feature type="region of interest" description="Disordered" evidence="2">
    <location>
        <begin position="795"/>
        <end position="814"/>
    </location>
</feature>
<evidence type="ECO:0000313" key="4">
    <source>
        <dbReference type="EMBL" id="KAF4697445.1"/>
    </source>
</evidence>
<protein>
    <recommendedName>
        <fullName evidence="3">CCHC-type domain-containing protein</fullName>
    </recommendedName>
</protein>
<sequence>MSPTNNSAAAHTGEDGAGRTPANEELHDVGIHNQSGDPPPVYGPRPLPPQYTTNPTGAEDATTTGPYPVPAGPTRQTDDSNYCHPVIPGPQRPGPLHSTASYPGDGRYYGTDPYGVTVPVRSANQRGQPPVPTDPRSVLLPPPPPYYVPPGDYRGQYAPSGPGNYPVPHGNPPYPKPDYRGQQDNYNYAPQLPRPVSAPGPYPPFVGIPNYPNQPVGYGLPPHQTLPGIFYVPHHVHRVSDDLARCVQGERSVYQFIRKLETMASELYDLGSPVRYRDLKVRLHKGLRSIHLRQRLDIDLVNDYMSFEQFRDRVLHHHKQLVSYYGSKYDKDETDDINSGLRRSKDNSTRARTAKEYTPRSTTSRDRSYSPRRSSVNYVDNDGSESDYSVKHLLAIKNDVTGFTCFRCNKAGHSAKNCPELQPANLDSRCKICGNPAHTTDDCRINTDRLVCHRCNNPGHLAYVCGTKLQTPPPSRVTTGQPTNRSSTSGTGKGSGPKPTTKGKVNTNVHATFLNNGTAEVERHCYTLRSSRTRPPTPDPRVRHREGMMTGYVTIEETEVTAIYDTGADVSLITAECLNYVAPDADLEPEVINTLSAANGGHLHTIGNVRLRVSTTRVSAIDNFLVTTVPLSHPVILGCPTMSRLRTRITISPAGYHIETNWETKTTNNKVRFNDYVDFTARHVEDEAPAEDDSNAVLQEDDLDKYDYITNYKINCINQLCHQEGILVHNGAETLSTTPWLSIPATIVPTMINELSLIRGQGPSNDGKNETNTTRSLAPPKQSNVANYLNRYAEDEDPVEDDSGDAPSGGTNVANYLNHYAEDEDPVEDDSGDAPSGGTNVANYLNHYTEDEDPVEDDSGDAPSGGTNVANYLNRYAEDEDPVEDDSGDAPSGGTNVANYLNRYAEDEDPVEDDSGDARDEMDNSVDWDTLNVRYSTTDIVDYVHKNIPLLTEAREKIETTLGEYLELWRIKQQHHLQRYATDNPNDYDPKLFDLVFTTKRSDTSIGNHLQTYWSGPYTIVELQGSSMVKVIHGILLEGVGGVEAGQDRTTAIVPLIYGASESFSLKNVVHASALQETILNYYRRSQRAYLDSDGTLRTMKLTTPSQPNDATLVARARDQTALRHARRSTTTSAPSDENADEDSMSGAVGSGTPTQPSEEGQLEAAEDCQEADSSDSRTSWVTPPAADDIDGPLDEAAGLPEAGHGEVSITKLQDHFGVSRRPIFGMFMDSIPTMGSVVASTTAPHIGLAKVVDDAVGDDYIKLQALDVVEEDGIITTPELSNIDPYNVDYHSTIYVRPTTSTWTRTRGKQLRELLTSLITLLTEA</sequence>
<feature type="compositionally biased region" description="Polar residues" evidence="2">
    <location>
        <begin position="476"/>
        <end position="485"/>
    </location>
</feature>
<reference evidence="4 5" key="1">
    <citation type="submission" date="2020-04" db="EMBL/GenBank/DDBJ databases">
        <title>Perkinsus olseni comparative genomics.</title>
        <authorList>
            <person name="Bogema D.R."/>
        </authorList>
    </citation>
    <scope>NUCLEOTIDE SEQUENCE [LARGE SCALE GENOMIC DNA]</scope>
    <source>
        <strain evidence="4">00978-12</strain>
    </source>
</reference>
<proteinExistence type="predicted"/>
<evidence type="ECO:0000313" key="5">
    <source>
        <dbReference type="Proteomes" id="UP000541610"/>
    </source>
</evidence>
<dbReference type="SUPFAM" id="SSF57756">
    <property type="entry name" value="Retrovirus zinc finger-like domains"/>
    <property type="match status" value="1"/>
</dbReference>
<feature type="region of interest" description="Disordered" evidence="2">
    <location>
        <begin position="335"/>
        <end position="382"/>
    </location>
</feature>
<feature type="region of interest" description="Disordered" evidence="2">
    <location>
        <begin position="1"/>
        <end position="142"/>
    </location>
</feature>
<feature type="compositionally biased region" description="Polar residues" evidence="2">
    <location>
        <begin position="1101"/>
        <end position="1110"/>
    </location>
</feature>
<dbReference type="InterPro" id="IPR001878">
    <property type="entry name" value="Znf_CCHC"/>
</dbReference>
<feature type="domain" description="CCHC-type" evidence="3">
    <location>
        <begin position="405"/>
        <end position="420"/>
    </location>
</feature>
<dbReference type="InterPro" id="IPR036875">
    <property type="entry name" value="Znf_CCHC_sf"/>
</dbReference>
<feature type="region of interest" description="Disordered" evidence="2">
    <location>
        <begin position="850"/>
        <end position="869"/>
    </location>
</feature>